<evidence type="ECO:0000313" key="2">
    <source>
        <dbReference type="Proteomes" id="UP000054324"/>
    </source>
</evidence>
<proteinExistence type="predicted"/>
<reference evidence="1 2" key="1">
    <citation type="submission" date="2013-11" db="EMBL/GenBank/DDBJ databases">
        <title>Opisthorchis viverrini - life in the bile duct.</title>
        <authorList>
            <person name="Young N.D."/>
            <person name="Nagarajan N."/>
            <person name="Lin S.J."/>
            <person name="Korhonen P.K."/>
            <person name="Jex A.R."/>
            <person name="Hall R.S."/>
            <person name="Safavi-Hemami H."/>
            <person name="Kaewkong W."/>
            <person name="Bertrand D."/>
            <person name="Gao S."/>
            <person name="Seet Q."/>
            <person name="Wongkham S."/>
            <person name="Teh B.T."/>
            <person name="Wongkham C."/>
            <person name="Intapan P.M."/>
            <person name="Maleewong W."/>
            <person name="Yang X."/>
            <person name="Hu M."/>
            <person name="Wang Z."/>
            <person name="Hofmann A."/>
            <person name="Sternberg P.W."/>
            <person name="Tan P."/>
            <person name="Wang J."/>
            <person name="Gasser R.B."/>
        </authorList>
    </citation>
    <scope>NUCLEOTIDE SEQUENCE [LARGE SCALE GENOMIC DNA]</scope>
</reference>
<gene>
    <name evidence="1" type="ORF">T265_02205</name>
</gene>
<name>A0A074ZZW8_OPIVI</name>
<dbReference type="KEGG" id="ovi:T265_02205"/>
<organism evidence="1 2">
    <name type="scientific">Opisthorchis viverrini</name>
    <name type="common">Southeast Asian liver fluke</name>
    <dbReference type="NCBI Taxonomy" id="6198"/>
    <lineage>
        <taxon>Eukaryota</taxon>
        <taxon>Metazoa</taxon>
        <taxon>Spiralia</taxon>
        <taxon>Lophotrochozoa</taxon>
        <taxon>Platyhelminthes</taxon>
        <taxon>Trematoda</taxon>
        <taxon>Digenea</taxon>
        <taxon>Opisthorchiida</taxon>
        <taxon>Opisthorchiata</taxon>
        <taxon>Opisthorchiidae</taxon>
        <taxon>Opisthorchis</taxon>
    </lineage>
</organism>
<protein>
    <submittedName>
        <fullName evidence="1">Uncharacterized protein</fullName>
    </submittedName>
</protein>
<keyword evidence="2" id="KW-1185">Reference proteome</keyword>
<evidence type="ECO:0000313" key="1">
    <source>
        <dbReference type="EMBL" id="KER31562.1"/>
    </source>
</evidence>
<dbReference type="AlphaFoldDB" id="A0A074ZZW8"/>
<accession>A0A074ZZW8</accession>
<dbReference type="EMBL" id="KL596644">
    <property type="protein sequence ID" value="KER31562.1"/>
    <property type="molecule type" value="Genomic_DNA"/>
</dbReference>
<dbReference type="GeneID" id="20316393"/>
<dbReference type="CTD" id="20316393"/>
<dbReference type="RefSeq" id="XP_009164657.1">
    <property type="nucleotide sequence ID" value="XM_009166393.1"/>
</dbReference>
<dbReference type="Proteomes" id="UP000054324">
    <property type="component" value="Unassembled WGS sequence"/>
</dbReference>
<sequence>MKLDRILKDYTNKPPSICQMLTCTTNVDDDADQKWTVPNRYKQEILGNNCAEKLVFDVNLHHISSQDQNGNDLARVVITS</sequence>